<organism evidence="2 3">
    <name type="scientific">Phytophthora boehmeriae</name>
    <dbReference type="NCBI Taxonomy" id="109152"/>
    <lineage>
        <taxon>Eukaryota</taxon>
        <taxon>Sar</taxon>
        <taxon>Stramenopiles</taxon>
        <taxon>Oomycota</taxon>
        <taxon>Peronosporomycetes</taxon>
        <taxon>Peronosporales</taxon>
        <taxon>Peronosporaceae</taxon>
        <taxon>Phytophthora</taxon>
    </lineage>
</organism>
<dbReference type="AlphaFoldDB" id="A0A8T1WTM8"/>
<accession>A0A8T1WTM8</accession>
<keyword evidence="1" id="KW-0812">Transmembrane</keyword>
<protein>
    <submittedName>
        <fullName evidence="2">Uncharacterized protein</fullName>
    </submittedName>
</protein>
<keyword evidence="1" id="KW-0472">Membrane</keyword>
<evidence type="ECO:0000313" key="2">
    <source>
        <dbReference type="EMBL" id="KAG7397472.1"/>
    </source>
</evidence>
<feature type="transmembrane region" description="Helical" evidence="1">
    <location>
        <begin position="35"/>
        <end position="54"/>
    </location>
</feature>
<proteinExistence type="predicted"/>
<dbReference type="EMBL" id="JAGDFL010000111">
    <property type="protein sequence ID" value="KAG7397472.1"/>
    <property type="molecule type" value="Genomic_DNA"/>
</dbReference>
<gene>
    <name evidence="2" type="ORF">PHYBOEH_000692</name>
</gene>
<sequence>MNARQVKSLSNVYRDSLQLAIDCVRLEAEGLDLCLSYLMQGIFTLALLLLNGWLGNNAEALDAAQASVPRFVGGSVVERNPNCTNCEQAPTLHMLLKHSDGSTGN</sequence>
<name>A0A8T1WTM8_9STRA</name>
<evidence type="ECO:0000313" key="3">
    <source>
        <dbReference type="Proteomes" id="UP000693981"/>
    </source>
</evidence>
<comment type="caution">
    <text evidence="2">The sequence shown here is derived from an EMBL/GenBank/DDBJ whole genome shotgun (WGS) entry which is preliminary data.</text>
</comment>
<dbReference type="Proteomes" id="UP000693981">
    <property type="component" value="Unassembled WGS sequence"/>
</dbReference>
<keyword evidence="3" id="KW-1185">Reference proteome</keyword>
<reference evidence="2" key="1">
    <citation type="submission" date="2021-02" db="EMBL/GenBank/DDBJ databases">
        <authorList>
            <person name="Palmer J.M."/>
        </authorList>
    </citation>
    <scope>NUCLEOTIDE SEQUENCE</scope>
    <source>
        <strain evidence="2">SCRP23</strain>
    </source>
</reference>
<keyword evidence="1" id="KW-1133">Transmembrane helix</keyword>
<evidence type="ECO:0000256" key="1">
    <source>
        <dbReference type="SAM" id="Phobius"/>
    </source>
</evidence>